<feature type="region of interest" description="Disordered" evidence="6">
    <location>
        <begin position="418"/>
        <end position="528"/>
    </location>
</feature>
<keyword evidence="5 7" id="KW-0472">Membrane</keyword>
<dbReference type="GO" id="GO:0030026">
    <property type="term" value="P:intracellular manganese ion homeostasis"/>
    <property type="evidence" value="ECO:0007669"/>
    <property type="project" value="TreeGrafter"/>
</dbReference>
<evidence type="ECO:0000256" key="8">
    <source>
        <dbReference type="SAM" id="SignalP"/>
    </source>
</evidence>
<evidence type="ECO:0000256" key="3">
    <source>
        <dbReference type="ARBA" id="ARBA00022737"/>
    </source>
</evidence>
<keyword evidence="3" id="KW-0677">Repeat</keyword>
<dbReference type="Proteomes" id="UP000572268">
    <property type="component" value="Unassembled WGS sequence"/>
</dbReference>
<comment type="subcellular location">
    <subcellularLocation>
        <location evidence="1">Membrane</location>
        <topology evidence="1">Multi-pass membrane protein</topology>
    </subcellularLocation>
</comment>
<evidence type="ECO:0000313" key="10">
    <source>
        <dbReference type="EMBL" id="KAF4655445.1"/>
    </source>
</evidence>
<evidence type="ECO:0000313" key="9">
    <source>
        <dbReference type="EMBL" id="KAF4653188.1"/>
    </source>
</evidence>
<evidence type="ECO:0000256" key="5">
    <source>
        <dbReference type="ARBA" id="ARBA00023136"/>
    </source>
</evidence>
<evidence type="ECO:0000313" key="11">
    <source>
        <dbReference type="Proteomes" id="UP000570595"/>
    </source>
</evidence>
<proteinExistence type="predicted"/>
<dbReference type="GO" id="GO:0010960">
    <property type="term" value="P:magnesium ion homeostasis"/>
    <property type="evidence" value="ECO:0007669"/>
    <property type="project" value="InterPro"/>
</dbReference>
<evidence type="ECO:0000256" key="6">
    <source>
        <dbReference type="SAM" id="MobiDB-lite"/>
    </source>
</evidence>
<evidence type="ECO:0000256" key="2">
    <source>
        <dbReference type="ARBA" id="ARBA00022692"/>
    </source>
</evidence>
<protein>
    <submittedName>
        <fullName evidence="9">Uncharacterized protein</fullName>
    </submittedName>
</protein>
<dbReference type="SUPFAM" id="SSF54631">
    <property type="entry name" value="CBS-domain pair"/>
    <property type="match status" value="1"/>
</dbReference>
<dbReference type="CDD" id="cd04590">
    <property type="entry name" value="CBS_pair_CorC_HlyC_assoc"/>
    <property type="match status" value="1"/>
</dbReference>
<accession>A0A7J6L183</accession>
<dbReference type="Gene3D" id="3.10.580.10">
    <property type="entry name" value="CBS-domain"/>
    <property type="match status" value="1"/>
</dbReference>
<feature type="chain" id="PRO_5036205280" evidence="8">
    <location>
        <begin position="23"/>
        <end position="528"/>
    </location>
</feature>
<dbReference type="EMBL" id="JABANN010000642">
    <property type="protein sequence ID" value="KAF4655445.1"/>
    <property type="molecule type" value="Genomic_DNA"/>
</dbReference>
<dbReference type="InterPro" id="IPR046342">
    <property type="entry name" value="CBS_dom_sf"/>
</dbReference>
<feature type="signal peptide" evidence="8">
    <location>
        <begin position="1"/>
        <end position="22"/>
    </location>
</feature>
<dbReference type="GO" id="GO:0016020">
    <property type="term" value="C:membrane"/>
    <property type="evidence" value="ECO:0007669"/>
    <property type="project" value="UniProtKB-SubCell"/>
</dbReference>
<dbReference type="InterPro" id="IPR045095">
    <property type="entry name" value="ACDP"/>
</dbReference>
<evidence type="ECO:0000256" key="4">
    <source>
        <dbReference type="ARBA" id="ARBA00022989"/>
    </source>
</evidence>
<dbReference type="OrthoDB" id="5353557at2759"/>
<evidence type="ECO:0000256" key="7">
    <source>
        <dbReference type="SAM" id="Phobius"/>
    </source>
</evidence>
<sequence length="528" mass="57343">MIRPPLSIFLSVITATLAAAAADNEWQTVTAKFNPKTNQIVYNDVKFAGPEVLDHTHFAFNTIMTVVCVICAALASGLTMGLVSLDDFDLRILMESSEDDVPDPADKAEMRKEKQAAIKLFMMIVVYPVAGPVAWCLDKTLGEEHKGRYNKAEFKALLNLHQYDDTGDVDIETGISGQSSPLDTHTTTGGDGPTGRGEVHHHVQLHSRGGITKEELRMMQGALELHRLKVKDVMTPLDQVAMYSADQVLDSKTLQDIMEKGHSRLPIYQGHPHNVERPGVHGMLLVKRLIVLNPEDKVQIGNTDLLEPMICDMDTTLLDMLYEFSTGRSHLAVATDDPERVIQAIHDDKQIPCNIHMAGIITLEDVIERLIKHDIQDESDISVTLQPVLHLPTSSGSKIKIPPSPRGRSIRVNAPSGVLSIKHQPANGVGRSTSAKVLHSSSSQAGKESPSLVTPLLKDASPMNHSPMPVISESSPMSGHSASSSKSKKNPSVGPSTLPPKPMASPELGKQGKKDVKNTGGEEVSCFP</sequence>
<evidence type="ECO:0000313" key="12">
    <source>
        <dbReference type="Proteomes" id="UP000572268"/>
    </source>
</evidence>
<dbReference type="EMBL" id="JABAHT010000646">
    <property type="protein sequence ID" value="KAF4653188.1"/>
    <property type="molecule type" value="Genomic_DNA"/>
</dbReference>
<dbReference type="InterPro" id="IPR044751">
    <property type="entry name" value="Ion_transp-like_CBS"/>
</dbReference>
<gene>
    <name evidence="10" type="ORF">FOL46_008254</name>
    <name evidence="9" type="ORF">FOZ61_009148</name>
</gene>
<feature type="compositionally biased region" description="Polar residues" evidence="6">
    <location>
        <begin position="430"/>
        <end position="446"/>
    </location>
</feature>
<dbReference type="Proteomes" id="UP000570595">
    <property type="component" value="Unassembled WGS sequence"/>
</dbReference>
<dbReference type="FunFam" id="3.10.580.10:FF:000006">
    <property type="entry name" value="DUF21 and CBS domain protein"/>
    <property type="match status" value="1"/>
</dbReference>
<feature type="transmembrane region" description="Helical" evidence="7">
    <location>
        <begin position="58"/>
        <end position="85"/>
    </location>
</feature>
<feature type="region of interest" description="Disordered" evidence="6">
    <location>
        <begin position="174"/>
        <end position="198"/>
    </location>
</feature>
<reference evidence="11 12" key="1">
    <citation type="submission" date="2020-04" db="EMBL/GenBank/DDBJ databases">
        <title>Perkinsus olseni comparative genomics.</title>
        <authorList>
            <person name="Bogema D.R."/>
        </authorList>
    </citation>
    <scope>NUCLEOTIDE SEQUENCE [LARGE SCALE GENOMIC DNA]</scope>
    <source>
        <strain evidence="9">ATCC PRA-179</strain>
        <strain evidence="10">ATCC PRA-31</strain>
    </source>
</reference>
<dbReference type="PANTHER" id="PTHR12064">
    <property type="entry name" value="METAL TRANSPORTER CNNM"/>
    <property type="match status" value="1"/>
</dbReference>
<keyword evidence="4 7" id="KW-1133">Transmembrane helix</keyword>
<organism evidence="9 11">
    <name type="scientific">Perkinsus olseni</name>
    <name type="common">Perkinsus atlanticus</name>
    <dbReference type="NCBI Taxonomy" id="32597"/>
    <lineage>
        <taxon>Eukaryota</taxon>
        <taxon>Sar</taxon>
        <taxon>Alveolata</taxon>
        <taxon>Perkinsozoa</taxon>
        <taxon>Perkinsea</taxon>
        <taxon>Perkinsida</taxon>
        <taxon>Perkinsidae</taxon>
        <taxon>Perkinsus</taxon>
    </lineage>
</organism>
<keyword evidence="8" id="KW-0732">Signal</keyword>
<feature type="compositionally biased region" description="Low complexity" evidence="6">
    <location>
        <begin position="472"/>
        <end position="496"/>
    </location>
</feature>
<dbReference type="GO" id="GO:0005737">
    <property type="term" value="C:cytoplasm"/>
    <property type="evidence" value="ECO:0007669"/>
    <property type="project" value="TreeGrafter"/>
</dbReference>
<dbReference type="PANTHER" id="PTHR12064:SF97">
    <property type="entry name" value="METAL TRANSPORTER CNNM-5"/>
    <property type="match status" value="1"/>
</dbReference>
<feature type="transmembrane region" description="Helical" evidence="7">
    <location>
        <begin position="116"/>
        <end position="135"/>
    </location>
</feature>
<comment type="caution">
    <text evidence="9">The sequence shown here is derived from an EMBL/GenBank/DDBJ whole genome shotgun (WGS) entry which is preliminary data.</text>
</comment>
<dbReference type="AlphaFoldDB" id="A0A7J6L183"/>
<name>A0A7J6L183_PEROL</name>
<evidence type="ECO:0000256" key="1">
    <source>
        <dbReference type="ARBA" id="ARBA00004141"/>
    </source>
</evidence>
<keyword evidence="2 7" id="KW-0812">Transmembrane</keyword>